<feature type="region of interest" description="Disordered" evidence="1">
    <location>
        <begin position="58"/>
        <end position="103"/>
    </location>
</feature>
<proteinExistence type="predicted"/>
<organism evidence="2">
    <name type="scientific">gut metagenome</name>
    <dbReference type="NCBI Taxonomy" id="749906"/>
    <lineage>
        <taxon>unclassified sequences</taxon>
        <taxon>metagenomes</taxon>
        <taxon>organismal metagenomes</taxon>
    </lineage>
</organism>
<feature type="region of interest" description="Disordered" evidence="1">
    <location>
        <begin position="1"/>
        <end position="20"/>
    </location>
</feature>
<protein>
    <submittedName>
        <fullName evidence="2">FKBP-type peptidyl-prolyl cis-trans isomerase (Trigger factor)</fullName>
    </submittedName>
</protein>
<evidence type="ECO:0000256" key="1">
    <source>
        <dbReference type="SAM" id="MobiDB-lite"/>
    </source>
</evidence>
<feature type="compositionally biased region" description="Acidic residues" evidence="1">
    <location>
        <begin position="69"/>
        <end position="103"/>
    </location>
</feature>
<dbReference type="EMBL" id="AMCI01002043">
    <property type="protein sequence ID" value="EJX03768.1"/>
    <property type="molecule type" value="Genomic_DNA"/>
</dbReference>
<evidence type="ECO:0000313" key="2">
    <source>
        <dbReference type="EMBL" id="EJX03768.1"/>
    </source>
</evidence>
<reference evidence="2" key="1">
    <citation type="journal article" date="2012" name="PLoS ONE">
        <title>Gene sets for utilization of primary and secondary nutrition supplies in the distal gut of endangered iberian lynx.</title>
        <authorList>
            <person name="Alcaide M."/>
            <person name="Messina E."/>
            <person name="Richter M."/>
            <person name="Bargiela R."/>
            <person name="Peplies J."/>
            <person name="Huws S.A."/>
            <person name="Newbold C.J."/>
            <person name="Golyshin P.N."/>
            <person name="Simon M.A."/>
            <person name="Lopez G."/>
            <person name="Yakimov M.M."/>
            <person name="Ferrer M."/>
        </authorList>
    </citation>
    <scope>NUCLEOTIDE SEQUENCE</scope>
</reference>
<name>J9GN79_9ZZZZ</name>
<dbReference type="GO" id="GO:0016853">
    <property type="term" value="F:isomerase activity"/>
    <property type="evidence" value="ECO:0007669"/>
    <property type="project" value="UniProtKB-KW"/>
</dbReference>
<accession>J9GN79</accession>
<gene>
    <name evidence="2" type="ORF">EVA_08124</name>
</gene>
<keyword evidence="2" id="KW-0413">Isomerase</keyword>
<sequence>MLRLDEVFDKDATETKKESILSERKTELYKETTEKWLKEAKIKPEEKVLKTLKITDSHSFTLQMPEAPEAPETEETSEAEATEVPETEETPEAEVPETPETEE</sequence>
<dbReference type="AlphaFoldDB" id="J9GN79"/>
<comment type="caution">
    <text evidence="2">The sequence shown here is derived from an EMBL/GenBank/DDBJ whole genome shotgun (WGS) entry which is preliminary data.</text>
</comment>